<protein>
    <submittedName>
        <fullName evidence="2">Uncharacterized protein</fullName>
    </submittedName>
</protein>
<evidence type="ECO:0000256" key="1">
    <source>
        <dbReference type="SAM" id="MobiDB-lite"/>
    </source>
</evidence>
<name>A0A1M3T0R1_ASPLC</name>
<evidence type="ECO:0000313" key="3">
    <source>
        <dbReference type="Proteomes" id="UP000184063"/>
    </source>
</evidence>
<dbReference type="EMBL" id="KV878256">
    <property type="protein sequence ID" value="OJZ80333.1"/>
    <property type="molecule type" value="Genomic_DNA"/>
</dbReference>
<proteinExistence type="predicted"/>
<organism evidence="2 3">
    <name type="scientific">Aspergillus luchuensis (strain CBS 106.47)</name>
    <dbReference type="NCBI Taxonomy" id="1137211"/>
    <lineage>
        <taxon>Eukaryota</taxon>
        <taxon>Fungi</taxon>
        <taxon>Dikarya</taxon>
        <taxon>Ascomycota</taxon>
        <taxon>Pezizomycotina</taxon>
        <taxon>Eurotiomycetes</taxon>
        <taxon>Eurotiomycetidae</taxon>
        <taxon>Eurotiales</taxon>
        <taxon>Aspergillaceae</taxon>
        <taxon>Aspergillus</taxon>
        <taxon>Aspergillus subgen. Circumdati</taxon>
    </lineage>
</organism>
<dbReference type="VEuPathDB" id="FungiDB:ASPFODRAFT_53447"/>
<reference evidence="3" key="1">
    <citation type="journal article" date="2017" name="Genome Biol.">
        <title>Comparative genomics reveals high biological diversity and specific adaptations in the industrially and medically important fungal genus Aspergillus.</title>
        <authorList>
            <person name="de Vries R.P."/>
            <person name="Riley R."/>
            <person name="Wiebenga A."/>
            <person name="Aguilar-Osorio G."/>
            <person name="Amillis S."/>
            <person name="Uchima C.A."/>
            <person name="Anderluh G."/>
            <person name="Asadollahi M."/>
            <person name="Askin M."/>
            <person name="Barry K."/>
            <person name="Battaglia E."/>
            <person name="Bayram O."/>
            <person name="Benocci T."/>
            <person name="Braus-Stromeyer S.A."/>
            <person name="Caldana C."/>
            <person name="Canovas D."/>
            <person name="Cerqueira G.C."/>
            <person name="Chen F."/>
            <person name="Chen W."/>
            <person name="Choi C."/>
            <person name="Clum A."/>
            <person name="Dos Santos R.A."/>
            <person name="Damasio A.R."/>
            <person name="Diallinas G."/>
            <person name="Emri T."/>
            <person name="Fekete E."/>
            <person name="Flipphi M."/>
            <person name="Freyberg S."/>
            <person name="Gallo A."/>
            <person name="Gournas C."/>
            <person name="Habgood R."/>
            <person name="Hainaut M."/>
            <person name="Harispe M.L."/>
            <person name="Henrissat B."/>
            <person name="Hilden K.S."/>
            <person name="Hope R."/>
            <person name="Hossain A."/>
            <person name="Karabika E."/>
            <person name="Karaffa L."/>
            <person name="Karanyi Z."/>
            <person name="Krasevec N."/>
            <person name="Kuo A."/>
            <person name="Kusch H."/>
            <person name="LaButti K."/>
            <person name="Lagendijk E.L."/>
            <person name="Lapidus A."/>
            <person name="Levasseur A."/>
            <person name="Lindquist E."/>
            <person name="Lipzen A."/>
            <person name="Logrieco A.F."/>
            <person name="MacCabe A."/>
            <person name="Maekelae M.R."/>
            <person name="Malavazi I."/>
            <person name="Melin P."/>
            <person name="Meyer V."/>
            <person name="Mielnichuk N."/>
            <person name="Miskei M."/>
            <person name="Molnar A.P."/>
            <person name="Mule G."/>
            <person name="Ngan C.Y."/>
            <person name="Orejas M."/>
            <person name="Orosz E."/>
            <person name="Ouedraogo J.P."/>
            <person name="Overkamp K.M."/>
            <person name="Park H.-S."/>
            <person name="Perrone G."/>
            <person name="Piumi F."/>
            <person name="Punt P.J."/>
            <person name="Ram A.F."/>
            <person name="Ramon A."/>
            <person name="Rauscher S."/>
            <person name="Record E."/>
            <person name="Riano-Pachon D.M."/>
            <person name="Robert V."/>
            <person name="Roehrig J."/>
            <person name="Ruller R."/>
            <person name="Salamov A."/>
            <person name="Salih N.S."/>
            <person name="Samson R.A."/>
            <person name="Sandor E."/>
            <person name="Sanguinetti M."/>
            <person name="Schuetze T."/>
            <person name="Sepcic K."/>
            <person name="Shelest E."/>
            <person name="Sherlock G."/>
            <person name="Sophianopoulou V."/>
            <person name="Squina F.M."/>
            <person name="Sun H."/>
            <person name="Susca A."/>
            <person name="Todd R.B."/>
            <person name="Tsang A."/>
            <person name="Unkles S.E."/>
            <person name="van de Wiele N."/>
            <person name="van Rossen-Uffink D."/>
            <person name="Oliveira J.V."/>
            <person name="Vesth T.C."/>
            <person name="Visser J."/>
            <person name="Yu J.-H."/>
            <person name="Zhou M."/>
            <person name="Andersen M.R."/>
            <person name="Archer D.B."/>
            <person name="Baker S.E."/>
            <person name="Benoit I."/>
            <person name="Brakhage A.A."/>
            <person name="Braus G.H."/>
            <person name="Fischer R."/>
            <person name="Frisvad J.C."/>
            <person name="Goldman G.H."/>
            <person name="Houbraken J."/>
            <person name="Oakley B."/>
            <person name="Pocsi I."/>
            <person name="Scazzocchio C."/>
            <person name="Seiboth B."/>
            <person name="vanKuyk P.A."/>
            <person name="Wortman J."/>
            <person name="Dyer P.S."/>
            <person name="Grigoriev I.V."/>
        </authorList>
    </citation>
    <scope>NUCLEOTIDE SEQUENCE [LARGE SCALE GENOMIC DNA]</scope>
    <source>
        <strain evidence="3">CBS 106.47</strain>
    </source>
</reference>
<gene>
    <name evidence="2" type="ORF">ASPFODRAFT_53447</name>
</gene>
<accession>A0A1M3T0R1</accession>
<dbReference type="Proteomes" id="UP000184063">
    <property type="component" value="Unassembled WGS sequence"/>
</dbReference>
<sequence length="87" mass="9481">MTGPWTLPVLSCVGRRSRNDEAAQRHLGKTKIFGNPEPDGSGTGKSFDPTRLLYRSGSRDELEDNDQVGLCCVRLTQNSPLVLGGHL</sequence>
<feature type="region of interest" description="Disordered" evidence="1">
    <location>
        <begin position="30"/>
        <end position="50"/>
    </location>
</feature>
<evidence type="ECO:0000313" key="2">
    <source>
        <dbReference type="EMBL" id="OJZ80333.1"/>
    </source>
</evidence>
<dbReference type="AlphaFoldDB" id="A0A1M3T0R1"/>